<gene>
    <name evidence="1" type="ORF">DQG23_26805</name>
</gene>
<comment type="caution">
    <text evidence="1">The sequence shown here is derived from an EMBL/GenBank/DDBJ whole genome shotgun (WGS) entry which is preliminary data.</text>
</comment>
<protein>
    <recommendedName>
        <fullName evidence="3">Beta-galactosidase trimerisation domain-containing protein</fullName>
    </recommendedName>
</protein>
<evidence type="ECO:0000313" key="1">
    <source>
        <dbReference type="EMBL" id="RAV17734.1"/>
    </source>
</evidence>
<accession>A0A329MCR7</accession>
<organism evidence="1 2">
    <name type="scientific">Paenibacillus contaminans</name>
    <dbReference type="NCBI Taxonomy" id="450362"/>
    <lineage>
        <taxon>Bacteria</taxon>
        <taxon>Bacillati</taxon>
        <taxon>Bacillota</taxon>
        <taxon>Bacilli</taxon>
        <taxon>Bacillales</taxon>
        <taxon>Paenibacillaceae</taxon>
        <taxon>Paenibacillus</taxon>
    </lineage>
</organism>
<evidence type="ECO:0008006" key="3">
    <source>
        <dbReference type="Google" id="ProtNLM"/>
    </source>
</evidence>
<dbReference type="Gene3D" id="3.40.50.880">
    <property type="match status" value="1"/>
</dbReference>
<sequence>MNIVTTSLTGYLYDDALCREANDNGQNYWYAYIAEMLDEIGLRARKLSQPNLASAEELAGLKVIFVGDCSLSDEAKRTLTEWVSAGGTLIGFSTKEADELFGVRRTGLIKQPDDDYTVSAYYKFNAIGEADADPSYSFRGAMLPIMSDVELVESAEESRLGTLFNAGKGNTGCDAIVKRNFGEGTTYYFAFHLPQTIWVMHQGRPVVRDIDGDGYYRVGDSIAFGRLTDLKLPYADYWLQALEHMISGVPQPFIHQLPPFADGTLPDLMLHCAGDDECTPGIQVKASHYMKNKGLAYQQNIMPSREGKFAVDLDEFNQIKANGHDISLHFDFAKPHYHFTEADIKEQLDQYLAAFDELPVATVNHCTTFTGWAEQARWASSYGIKGDNSRIHSFTPPYNPINQLGFGFGTVYPHFVYDDFKHGNARIPYAYIPIGLYEPRIYEETRESDIGTIHSAIDRATFFGWTLNVFLHPIYIADDDWNKECLPAIEEIVRYIGEKRYRAMHYSTSQLCTWWFERSGTDIEYGEWGKAEDGRTVSASFKVTTASPSGVFVKLPIPEGNSVTVGSSGAVTYLLDGESREGTIQRQNGIDRAFCYIPCGEHRVEVLFNLSPQKMEELCD</sequence>
<dbReference type="OrthoDB" id="2518813at2"/>
<name>A0A329MCR7_9BACL</name>
<dbReference type="InterPro" id="IPR029062">
    <property type="entry name" value="Class_I_gatase-like"/>
</dbReference>
<dbReference type="AlphaFoldDB" id="A0A329MCR7"/>
<dbReference type="Proteomes" id="UP000250369">
    <property type="component" value="Unassembled WGS sequence"/>
</dbReference>
<proteinExistence type="predicted"/>
<reference evidence="1 2" key="1">
    <citation type="journal article" date="2009" name="Int. J. Syst. Evol. Microbiol.">
        <title>Paenibacillus contaminans sp. nov., isolated from a contaminated laboratory plate.</title>
        <authorList>
            <person name="Chou J.H."/>
            <person name="Lee J.H."/>
            <person name="Lin M.C."/>
            <person name="Chang P.S."/>
            <person name="Arun A.B."/>
            <person name="Young C.C."/>
            <person name="Chen W.M."/>
        </authorList>
    </citation>
    <scope>NUCLEOTIDE SEQUENCE [LARGE SCALE GENOMIC DNA]</scope>
    <source>
        <strain evidence="1 2">CKOBP-6</strain>
    </source>
</reference>
<dbReference type="RefSeq" id="WP_113034100.1">
    <property type="nucleotide sequence ID" value="NZ_QMFB01000018.1"/>
</dbReference>
<evidence type="ECO:0000313" key="2">
    <source>
        <dbReference type="Proteomes" id="UP000250369"/>
    </source>
</evidence>
<dbReference type="EMBL" id="QMFB01000018">
    <property type="protein sequence ID" value="RAV17734.1"/>
    <property type="molecule type" value="Genomic_DNA"/>
</dbReference>
<keyword evidence="2" id="KW-1185">Reference proteome</keyword>